<dbReference type="EMBL" id="CP043451">
    <property type="protein sequence ID" value="QEM02595.1"/>
    <property type="molecule type" value="Genomic_DNA"/>
</dbReference>
<name>A0AAE6JCN1_9SPHI</name>
<sequence>MKPLNELKRNTLTEPLLHPSIVEMLKDMVPVFAALEIDYYVVGAVARDIHLSADANSIALRKTNDVDLAILVNDDVQFKQLKQAGRNRALFTASDGEHQTVL</sequence>
<protein>
    <submittedName>
        <fullName evidence="1">Uncharacterized protein</fullName>
    </submittedName>
</protein>
<evidence type="ECO:0000313" key="2">
    <source>
        <dbReference type="Proteomes" id="UP000250557"/>
    </source>
</evidence>
<gene>
    <name evidence="1" type="ORF">DIU31_003335</name>
</gene>
<accession>A0AAE6JCN1</accession>
<evidence type="ECO:0000313" key="1">
    <source>
        <dbReference type="EMBL" id="QEM02595.1"/>
    </source>
</evidence>
<dbReference type="Proteomes" id="UP000250557">
    <property type="component" value="Chromosome"/>
</dbReference>
<reference evidence="1 2" key="1">
    <citation type="submission" date="2019-08" db="EMBL/GenBank/DDBJ databases">
        <title>Comparative genome analysis confer to the adaptation heavy metal polluted environment.</title>
        <authorList>
            <person name="Li Y."/>
        </authorList>
    </citation>
    <scope>NUCLEOTIDE SEQUENCE [LARGE SCALE GENOMIC DNA]</scope>
    <source>
        <strain evidence="1 2">P2</strain>
    </source>
</reference>
<organism evidence="1 2">
    <name type="scientific">Mucilaginibacter rubeus</name>
    <dbReference type="NCBI Taxonomy" id="2027860"/>
    <lineage>
        <taxon>Bacteria</taxon>
        <taxon>Pseudomonadati</taxon>
        <taxon>Bacteroidota</taxon>
        <taxon>Sphingobacteriia</taxon>
        <taxon>Sphingobacteriales</taxon>
        <taxon>Sphingobacteriaceae</taxon>
        <taxon>Mucilaginibacter</taxon>
    </lineage>
</organism>
<dbReference type="AlphaFoldDB" id="A0AAE6JCN1"/>
<dbReference type="RefSeq" id="WP_149466835.1">
    <property type="nucleotide sequence ID" value="NZ_CP043451.1"/>
</dbReference>
<proteinExistence type="predicted"/>